<gene>
    <name evidence="1" type="ORF">SAMN06265377_2459</name>
</gene>
<dbReference type="AlphaFoldDB" id="A0A285MTX9"/>
<dbReference type="NCBIfam" id="TIGR00791">
    <property type="entry name" value="gntP"/>
    <property type="match status" value="1"/>
</dbReference>
<dbReference type="PIRSF" id="PIRSF002746">
    <property type="entry name" value="Gluconate_transporter"/>
    <property type="match status" value="1"/>
</dbReference>
<evidence type="ECO:0000313" key="1">
    <source>
        <dbReference type="EMBL" id="SNZ00634.1"/>
    </source>
</evidence>
<dbReference type="OrthoDB" id="9787129at2"/>
<reference evidence="2" key="1">
    <citation type="submission" date="2017-09" db="EMBL/GenBank/DDBJ databases">
        <authorList>
            <person name="Varghese N."/>
            <person name="Submissions S."/>
        </authorList>
    </citation>
    <scope>NUCLEOTIDE SEQUENCE [LARGE SCALE GENOMIC DNA]</scope>
    <source>
        <strain evidence="2">DSM 25885</strain>
    </source>
</reference>
<sequence length="440" mass="46389">MEILVLILVVLFIVIATVQFKMHPIFSLTIAAVASGFLLGLSPKDVMNTIGEGFGKTLSSIGLVIAFGTVIGVYLEKTGATKVLANSVLKIVGLKRSPLAINLAGYIISIPVFCDSGFIILSSLNKALSKKTGISVLVFAISLATGLYAAHVFVPPTPGPLAAAAILEADLGMVLVFGLLVSVPVSLMGYFWARFIGKSLKEKKEEQTITSKEEELDNGIKPIHAFLPLLVPICLIAMKSVVNYPTFPLGKDVLFQVFDFLGNPIIALLVGVFFAFFLARESSTKQKESWVADAFKQAGSIVLITGAGGAFGAILRTMDVASILNLQSTSGTGGLLIAFAIAAVLKTAQGSSTVAIITTSAIIAPLLDIFGLISITDKAFAVLAIGAGAMTISHINDSYFWVVSQFSNINVKTALRGHTLGTLLQGIVGITMVLLLYHIV</sequence>
<protein>
    <submittedName>
        <fullName evidence="1">Predicted D-glycerate permease</fullName>
    </submittedName>
</protein>
<dbReference type="Proteomes" id="UP000219048">
    <property type="component" value="Unassembled WGS sequence"/>
</dbReference>
<evidence type="ECO:0000313" key="2">
    <source>
        <dbReference type="Proteomes" id="UP000219048"/>
    </source>
</evidence>
<dbReference type="GO" id="GO:0005886">
    <property type="term" value="C:plasma membrane"/>
    <property type="evidence" value="ECO:0007669"/>
    <property type="project" value="TreeGrafter"/>
</dbReference>
<dbReference type="PANTHER" id="PTHR30354:SF11">
    <property type="entry name" value="PERMEASE"/>
    <property type="match status" value="1"/>
</dbReference>
<dbReference type="RefSeq" id="WP_097046073.1">
    <property type="nucleotide sequence ID" value="NZ_OBEH01000003.1"/>
</dbReference>
<dbReference type="GO" id="GO:0015128">
    <property type="term" value="F:gluconate transmembrane transporter activity"/>
    <property type="evidence" value="ECO:0007669"/>
    <property type="project" value="InterPro"/>
</dbReference>
<accession>A0A285MTX9</accession>
<dbReference type="Pfam" id="PF02447">
    <property type="entry name" value="GntP_permease"/>
    <property type="match status" value="1"/>
</dbReference>
<name>A0A285MTX9_9FLAO</name>
<dbReference type="InterPro" id="IPR003474">
    <property type="entry name" value="Glcn_transporter"/>
</dbReference>
<dbReference type="PANTHER" id="PTHR30354">
    <property type="entry name" value="GNT FAMILY GLUCONATE TRANSPORTER"/>
    <property type="match status" value="1"/>
</dbReference>
<organism evidence="1 2">
    <name type="scientific">Flagellimonas pacifica</name>
    <dbReference type="NCBI Taxonomy" id="1247520"/>
    <lineage>
        <taxon>Bacteria</taxon>
        <taxon>Pseudomonadati</taxon>
        <taxon>Bacteroidota</taxon>
        <taxon>Flavobacteriia</taxon>
        <taxon>Flavobacteriales</taxon>
        <taxon>Flavobacteriaceae</taxon>
        <taxon>Flagellimonas</taxon>
    </lineage>
</organism>
<dbReference type="EMBL" id="OBEH01000003">
    <property type="protein sequence ID" value="SNZ00634.1"/>
    <property type="molecule type" value="Genomic_DNA"/>
</dbReference>
<keyword evidence="2" id="KW-1185">Reference proteome</keyword>
<proteinExistence type="predicted"/>